<gene>
    <name evidence="4" type="ORF">J2S44_003717</name>
</gene>
<dbReference type="EMBL" id="JAVDYC010000001">
    <property type="protein sequence ID" value="MDR7323467.1"/>
    <property type="molecule type" value="Genomic_DNA"/>
</dbReference>
<dbReference type="Proteomes" id="UP001183629">
    <property type="component" value="Unassembled WGS sequence"/>
</dbReference>
<feature type="transmembrane region" description="Helical" evidence="2">
    <location>
        <begin position="266"/>
        <end position="286"/>
    </location>
</feature>
<feature type="transmembrane region" description="Helical" evidence="2">
    <location>
        <begin position="441"/>
        <end position="459"/>
    </location>
</feature>
<evidence type="ECO:0000256" key="2">
    <source>
        <dbReference type="SAM" id="Phobius"/>
    </source>
</evidence>
<feature type="region of interest" description="Disordered" evidence="1">
    <location>
        <begin position="1"/>
        <end position="39"/>
    </location>
</feature>
<keyword evidence="2" id="KW-0812">Transmembrane</keyword>
<feature type="transmembrane region" description="Helical" evidence="2">
    <location>
        <begin position="401"/>
        <end position="429"/>
    </location>
</feature>
<evidence type="ECO:0000259" key="3">
    <source>
        <dbReference type="Pfam" id="PF19830"/>
    </source>
</evidence>
<organism evidence="4 5">
    <name type="scientific">Catenuloplanes niger</name>
    <dbReference type="NCBI Taxonomy" id="587534"/>
    <lineage>
        <taxon>Bacteria</taxon>
        <taxon>Bacillati</taxon>
        <taxon>Actinomycetota</taxon>
        <taxon>Actinomycetes</taxon>
        <taxon>Micromonosporales</taxon>
        <taxon>Micromonosporaceae</taxon>
        <taxon>Catenuloplanes</taxon>
    </lineage>
</organism>
<sequence>MTTSSTVSQAAEAGEPEKAAAEAPPATESSSNPAGRPPRWTGRRADVLVTLVYLLGAFWVTIRTWIDPWGRVLGEQAKDQAFNEWMFAYDAHVVRNLDNPFFTTLQNAPDGVNLMGNVAMQLPGILLSPLTMVAGPEVTYLSLMTANLFFTALTWYWLLSRRLVKSRVGAFAGALVIGFGPAIISHSNGHPHITSQWLIPFIIWSVIRLGEPGRTVRNGLTLGALVLAQLFVGEENLFLTAIACAFMVIGYAIFNWADVRARFARAAGSLAIGGGLVLLFAAYPLYHQFAGPQHYSGHPGDPKPATIESYFAFATESIGGGKNSAAGLAPNFTEEVTFFGWPLMLIALAGIVWLRRENIVRVLAVTGAGAAILSLGPVIHLNNQRNLRIPGPFALLEHLPVVNAMVVARFNLITTVAMGVLLAVIVARVAERARPAETSGLPIRLLGLTVLAGALIPIMPTPLAGHDRPPVPDFVTAGTWRDYVAEGRTLVPVPVNGLTSIRYGSAAEVGFAVPSGYFLGPSSPDDNTGRWGAPPRPTWQLFEKIQGSKDEPVVITDADRTAAVEDLRYWKADAVVLPRDRGTDVKLLLALESLLGPGQRVSDVWLWDVRPLTNN</sequence>
<name>A0AAE3ZPB4_9ACTN</name>
<feature type="transmembrane region" description="Helical" evidence="2">
    <location>
        <begin position="45"/>
        <end position="66"/>
    </location>
</feature>
<feature type="transmembrane region" description="Helical" evidence="2">
    <location>
        <begin position="338"/>
        <end position="355"/>
    </location>
</feature>
<dbReference type="AlphaFoldDB" id="A0AAE3ZPB4"/>
<feature type="transmembrane region" description="Helical" evidence="2">
    <location>
        <begin position="168"/>
        <end position="187"/>
    </location>
</feature>
<feature type="domain" description="DUF6311" evidence="3">
    <location>
        <begin position="102"/>
        <end position="432"/>
    </location>
</feature>
<feature type="compositionally biased region" description="Low complexity" evidence="1">
    <location>
        <begin position="21"/>
        <end position="34"/>
    </location>
</feature>
<feature type="transmembrane region" description="Helical" evidence="2">
    <location>
        <begin position="138"/>
        <end position="159"/>
    </location>
</feature>
<comment type="caution">
    <text evidence="4">The sequence shown here is derived from an EMBL/GenBank/DDBJ whole genome shotgun (WGS) entry which is preliminary data.</text>
</comment>
<accession>A0AAE3ZPB4</accession>
<dbReference type="RefSeq" id="WP_310415402.1">
    <property type="nucleotide sequence ID" value="NZ_JAVDYC010000001.1"/>
</dbReference>
<feature type="transmembrane region" description="Helical" evidence="2">
    <location>
        <begin position="238"/>
        <end position="254"/>
    </location>
</feature>
<proteinExistence type="predicted"/>
<keyword evidence="2" id="KW-0472">Membrane</keyword>
<evidence type="ECO:0000313" key="4">
    <source>
        <dbReference type="EMBL" id="MDR7323467.1"/>
    </source>
</evidence>
<evidence type="ECO:0000313" key="5">
    <source>
        <dbReference type="Proteomes" id="UP001183629"/>
    </source>
</evidence>
<reference evidence="4 5" key="1">
    <citation type="submission" date="2023-07" db="EMBL/GenBank/DDBJ databases">
        <title>Sequencing the genomes of 1000 actinobacteria strains.</title>
        <authorList>
            <person name="Klenk H.-P."/>
        </authorList>
    </citation>
    <scope>NUCLEOTIDE SEQUENCE [LARGE SCALE GENOMIC DNA]</scope>
    <source>
        <strain evidence="4 5">DSM 44711</strain>
    </source>
</reference>
<dbReference type="Pfam" id="PF19830">
    <property type="entry name" value="DUF6311"/>
    <property type="match status" value="1"/>
</dbReference>
<feature type="transmembrane region" description="Helical" evidence="2">
    <location>
        <begin position="362"/>
        <end position="381"/>
    </location>
</feature>
<keyword evidence="2" id="KW-1133">Transmembrane helix</keyword>
<evidence type="ECO:0000256" key="1">
    <source>
        <dbReference type="SAM" id="MobiDB-lite"/>
    </source>
</evidence>
<protein>
    <recommendedName>
        <fullName evidence="3">DUF6311 domain-containing protein</fullName>
    </recommendedName>
</protein>
<keyword evidence="5" id="KW-1185">Reference proteome</keyword>
<dbReference type="InterPro" id="IPR046278">
    <property type="entry name" value="DUF6311"/>
</dbReference>